<evidence type="ECO:0000256" key="5">
    <source>
        <dbReference type="PROSITE-ProRule" id="PRU00277"/>
    </source>
</evidence>
<dbReference type="PROSITE" id="PS50059">
    <property type="entry name" value="FKBP_PPIASE"/>
    <property type="match status" value="1"/>
</dbReference>
<dbReference type="InterPro" id="IPR001179">
    <property type="entry name" value="PPIase_FKBP_dom"/>
</dbReference>
<protein>
    <recommendedName>
        <fullName evidence="6">Peptidyl-prolyl cis-trans isomerase</fullName>
        <ecNumber evidence="6">5.2.1.8</ecNumber>
    </recommendedName>
</protein>
<dbReference type="Gene3D" id="1.10.287.460">
    <property type="entry name" value="Peptidyl-prolyl cis-trans isomerase, FKBP-type, N-terminal domain"/>
    <property type="match status" value="1"/>
</dbReference>
<dbReference type="Pfam" id="PF00254">
    <property type="entry name" value="FKBP_C"/>
    <property type="match status" value="1"/>
</dbReference>
<keyword evidence="4 5" id="KW-0413">Isomerase</keyword>
<dbReference type="Gene3D" id="3.10.50.40">
    <property type="match status" value="1"/>
</dbReference>
<comment type="similarity">
    <text evidence="2 6">Belongs to the FKBP-type PPIase family.</text>
</comment>
<evidence type="ECO:0000256" key="4">
    <source>
        <dbReference type="ARBA" id="ARBA00023235"/>
    </source>
</evidence>
<proteinExistence type="inferred from homology"/>
<dbReference type="GO" id="GO:0006457">
    <property type="term" value="P:protein folding"/>
    <property type="evidence" value="ECO:0007669"/>
    <property type="project" value="InterPro"/>
</dbReference>
<dbReference type="PANTHER" id="PTHR43811">
    <property type="entry name" value="FKBP-TYPE PEPTIDYL-PROLYL CIS-TRANS ISOMERASE FKPA"/>
    <property type="match status" value="1"/>
</dbReference>
<evidence type="ECO:0000256" key="1">
    <source>
        <dbReference type="ARBA" id="ARBA00000971"/>
    </source>
</evidence>
<comment type="catalytic activity">
    <reaction evidence="1 5 6">
        <text>[protein]-peptidylproline (omega=180) = [protein]-peptidylproline (omega=0)</text>
        <dbReference type="Rhea" id="RHEA:16237"/>
        <dbReference type="Rhea" id="RHEA-COMP:10747"/>
        <dbReference type="Rhea" id="RHEA-COMP:10748"/>
        <dbReference type="ChEBI" id="CHEBI:83833"/>
        <dbReference type="ChEBI" id="CHEBI:83834"/>
        <dbReference type="EC" id="5.2.1.8"/>
    </reaction>
</comment>
<feature type="chain" id="PRO_5029906152" description="Peptidyl-prolyl cis-trans isomerase" evidence="7">
    <location>
        <begin position="25"/>
        <end position="241"/>
    </location>
</feature>
<dbReference type="Proteomes" id="UP000486602">
    <property type="component" value="Unassembled WGS sequence"/>
</dbReference>
<evidence type="ECO:0000256" key="2">
    <source>
        <dbReference type="ARBA" id="ARBA00006577"/>
    </source>
</evidence>
<evidence type="ECO:0000256" key="7">
    <source>
        <dbReference type="SAM" id="SignalP"/>
    </source>
</evidence>
<evidence type="ECO:0000256" key="3">
    <source>
        <dbReference type="ARBA" id="ARBA00023110"/>
    </source>
</evidence>
<dbReference type="AlphaFoldDB" id="A0A7K3WNS5"/>
<gene>
    <name evidence="9" type="ORF">G3O08_03965</name>
</gene>
<keyword evidence="3 5" id="KW-0697">Rotamase</keyword>
<dbReference type="Pfam" id="PF01346">
    <property type="entry name" value="FKBP_N"/>
    <property type="match status" value="1"/>
</dbReference>
<evidence type="ECO:0000313" key="10">
    <source>
        <dbReference type="Proteomes" id="UP000486602"/>
    </source>
</evidence>
<dbReference type="SUPFAM" id="SSF54534">
    <property type="entry name" value="FKBP-like"/>
    <property type="match status" value="1"/>
</dbReference>
<name>A0A7K3WNS5_9FLAO</name>
<dbReference type="PROSITE" id="PS51257">
    <property type="entry name" value="PROKAR_LIPOPROTEIN"/>
    <property type="match status" value="1"/>
</dbReference>
<reference evidence="9 10" key="1">
    <citation type="submission" date="2020-02" db="EMBL/GenBank/DDBJ databases">
        <title>Out from the shadows clarifying the taxonomy of the family Cryomorphaceae and related taxa by utilizing the GTDB taxonomic framework.</title>
        <authorList>
            <person name="Bowman J.P."/>
        </authorList>
    </citation>
    <scope>NUCLEOTIDE SEQUENCE [LARGE SCALE GENOMIC DNA]</scope>
    <source>
        <strain evidence="9 10">QSSC 1-22</strain>
    </source>
</reference>
<sequence>MRINLKSFALFAGVLCLMASAACAQKGSKKGRNGSEMKTQMDSVSYALGATMGSNIRTTGIEGVEIDLLMAGIEDALEGDSTMKVTADEGNKVLQAFMADFQKKQAEESKGNANEYMQKAGADGKLQSTESGILYEVVTMGEGPKPAATDKVKVHYEGKTTEGTIFDSSYERGQPAEFPLNRVIPGWTEILQQMPVGSTWIATIPPALAYGERGSPPNIGPNEVLIFKIELLEILPPAEKK</sequence>
<keyword evidence="7" id="KW-0732">Signal</keyword>
<dbReference type="InterPro" id="IPR000774">
    <property type="entry name" value="PPIase_FKBP_N"/>
</dbReference>
<evidence type="ECO:0000259" key="8">
    <source>
        <dbReference type="PROSITE" id="PS50059"/>
    </source>
</evidence>
<dbReference type="EC" id="5.2.1.8" evidence="6"/>
<evidence type="ECO:0000256" key="6">
    <source>
        <dbReference type="RuleBase" id="RU003915"/>
    </source>
</evidence>
<dbReference type="GO" id="GO:0003755">
    <property type="term" value="F:peptidyl-prolyl cis-trans isomerase activity"/>
    <property type="evidence" value="ECO:0007669"/>
    <property type="project" value="UniProtKB-UniRule"/>
</dbReference>
<accession>A0A7K3WNS5</accession>
<evidence type="ECO:0000313" key="9">
    <source>
        <dbReference type="EMBL" id="NEN22661.1"/>
    </source>
</evidence>
<organism evidence="9 10">
    <name type="scientific">Cryomorpha ignava</name>
    <dbReference type="NCBI Taxonomy" id="101383"/>
    <lineage>
        <taxon>Bacteria</taxon>
        <taxon>Pseudomonadati</taxon>
        <taxon>Bacteroidota</taxon>
        <taxon>Flavobacteriia</taxon>
        <taxon>Flavobacteriales</taxon>
        <taxon>Cryomorphaceae</taxon>
        <taxon>Cryomorpha</taxon>
    </lineage>
</organism>
<dbReference type="EMBL" id="JAAGVY010000004">
    <property type="protein sequence ID" value="NEN22661.1"/>
    <property type="molecule type" value="Genomic_DNA"/>
</dbReference>
<dbReference type="InterPro" id="IPR036944">
    <property type="entry name" value="PPIase_FKBP_N_sf"/>
</dbReference>
<dbReference type="InterPro" id="IPR046357">
    <property type="entry name" value="PPIase_dom_sf"/>
</dbReference>
<dbReference type="PANTHER" id="PTHR43811:SF19">
    <property type="entry name" value="39 KDA FK506-BINDING NUCLEAR PROTEIN"/>
    <property type="match status" value="1"/>
</dbReference>
<feature type="signal peptide" evidence="7">
    <location>
        <begin position="1"/>
        <end position="24"/>
    </location>
</feature>
<dbReference type="RefSeq" id="WP_163283384.1">
    <property type="nucleotide sequence ID" value="NZ_JAAGVY010000004.1"/>
</dbReference>
<comment type="caution">
    <text evidence="9">The sequence shown here is derived from an EMBL/GenBank/DDBJ whole genome shotgun (WGS) entry which is preliminary data.</text>
</comment>
<keyword evidence="10" id="KW-1185">Reference proteome</keyword>
<feature type="domain" description="PPIase FKBP-type" evidence="8">
    <location>
        <begin position="149"/>
        <end position="235"/>
    </location>
</feature>